<evidence type="ECO:0000256" key="8">
    <source>
        <dbReference type="SAM" id="Phobius"/>
    </source>
</evidence>
<feature type="transmembrane region" description="Helical" evidence="8">
    <location>
        <begin position="12"/>
        <end position="35"/>
    </location>
</feature>
<organism evidence="10 11">
    <name type="scientific">Paenimyroides ummariense</name>
    <dbReference type="NCBI Taxonomy" id="913024"/>
    <lineage>
        <taxon>Bacteria</taxon>
        <taxon>Pseudomonadati</taxon>
        <taxon>Bacteroidota</taxon>
        <taxon>Flavobacteriia</taxon>
        <taxon>Flavobacteriales</taxon>
        <taxon>Flavobacteriaceae</taxon>
        <taxon>Paenimyroides</taxon>
    </lineage>
</organism>
<evidence type="ECO:0000256" key="7">
    <source>
        <dbReference type="SAM" id="MobiDB-lite"/>
    </source>
</evidence>
<gene>
    <name evidence="10" type="ORF">SAMN05421741_11911</name>
</gene>
<protein>
    <submittedName>
        <fullName evidence="10">Vitamin K-dependent gamma-carboxylase</fullName>
    </submittedName>
</protein>
<keyword evidence="2 8" id="KW-0812">Transmembrane</keyword>
<dbReference type="Proteomes" id="UP000199036">
    <property type="component" value="Unassembled WGS sequence"/>
</dbReference>
<dbReference type="OrthoDB" id="341137at2"/>
<dbReference type="Pfam" id="PF05090">
    <property type="entry name" value="HTTM"/>
    <property type="match status" value="1"/>
</dbReference>
<feature type="transmembrane region" description="Helical" evidence="8">
    <location>
        <begin position="64"/>
        <end position="82"/>
    </location>
</feature>
<reference evidence="11" key="1">
    <citation type="submission" date="2016-10" db="EMBL/GenBank/DDBJ databases">
        <authorList>
            <person name="Varghese N."/>
            <person name="Submissions S."/>
        </authorList>
    </citation>
    <scope>NUCLEOTIDE SEQUENCE [LARGE SCALE GENOMIC DNA]</scope>
    <source>
        <strain evidence="11">DS-12</strain>
    </source>
</reference>
<feature type="transmembrane region" description="Helical" evidence="8">
    <location>
        <begin position="202"/>
        <end position="223"/>
    </location>
</feature>
<dbReference type="GO" id="GO:0008488">
    <property type="term" value="F:gamma-glutamyl carboxylase activity"/>
    <property type="evidence" value="ECO:0007669"/>
    <property type="project" value="InterPro"/>
</dbReference>
<dbReference type="STRING" id="913024.SAMN05421741_11911"/>
<feature type="transmembrane region" description="Helical" evidence="8">
    <location>
        <begin position="235"/>
        <end position="262"/>
    </location>
</feature>
<evidence type="ECO:0000259" key="9">
    <source>
        <dbReference type="SMART" id="SM00752"/>
    </source>
</evidence>
<feature type="transmembrane region" description="Helical" evidence="8">
    <location>
        <begin position="109"/>
        <end position="128"/>
    </location>
</feature>
<keyword evidence="3 8" id="KW-1133">Transmembrane helix</keyword>
<dbReference type="GO" id="GO:0019842">
    <property type="term" value="F:vitamin binding"/>
    <property type="evidence" value="ECO:0007669"/>
    <property type="project" value="TreeGrafter"/>
</dbReference>
<dbReference type="InterPro" id="IPR011020">
    <property type="entry name" value="HTTM-like"/>
</dbReference>
<comment type="subcellular location">
    <subcellularLocation>
        <location evidence="1">Endomembrane system</location>
        <topology evidence="1">Multi-pass membrane protein</topology>
    </subcellularLocation>
</comment>
<dbReference type="PANTHER" id="PTHR12639:SF7">
    <property type="entry name" value="HTTM DOMAIN-CONTAINING PROTEIN"/>
    <property type="match status" value="1"/>
</dbReference>
<evidence type="ECO:0000256" key="1">
    <source>
        <dbReference type="ARBA" id="ARBA00004127"/>
    </source>
</evidence>
<dbReference type="AlphaFoldDB" id="A0A1I5E6F2"/>
<dbReference type="RefSeq" id="WP_091524809.1">
    <property type="nucleotide sequence ID" value="NZ_FOVI01000019.1"/>
</dbReference>
<feature type="transmembrane region" description="Helical" evidence="8">
    <location>
        <begin position="148"/>
        <end position="166"/>
    </location>
</feature>
<evidence type="ECO:0000313" key="11">
    <source>
        <dbReference type="Proteomes" id="UP000199036"/>
    </source>
</evidence>
<sequence>MWKKAFQKIDNSSLVVFRIFFGIIFLAEAVGALALKWVDRNFIDTRTNFTFIGFEWLLHLQNETMYVVFGLMAVASIGVMLGYKYRFSVIALTILWSLAYFGQKTSYNNHYYLMWLIGLIMCFLPANANASIDAKLNPAIKKNYMPQWVRLVFIIQVSCVYFYATIAKFYPDWLDGTVTRNMFIGMTNVPETVQVLFKKTEFQLFIAYMGIAFDGLIVPALLWKRTRWFAIIASLIFHIFNSITLQIGVFPYFALSFCVFFFPPNQIRNFFFRKRPKEEYHGETAADYVTIFKYFFVPYLIIQILLPIRHWFIKDDVLWTEEGHRLSWRMMLRSRTGEVTFKVIDKKTNERLTFNNTELLNEKQRSRLNAPDVIWQMAHKIKDHFKSQGKDVAVYAMRSSVSINMRPSSRLIDQNVDLAAEEWSHFSHHDWVLEEKDPKDQPVKTNSIQNLKDLKHQK</sequence>
<dbReference type="SMART" id="SM00752">
    <property type="entry name" value="HTTM"/>
    <property type="match status" value="1"/>
</dbReference>
<keyword evidence="5" id="KW-1015">Disulfide bond</keyword>
<keyword evidence="6" id="KW-0456">Lyase</keyword>
<dbReference type="InterPro" id="IPR053934">
    <property type="entry name" value="HTTM_dom"/>
</dbReference>
<dbReference type="InterPro" id="IPR007782">
    <property type="entry name" value="VKG_COase"/>
</dbReference>
<keyword evidence="4 8" id="KW-0472">Membrane</keyword>
<evidence type="ECO:0000256" key="6">
    <source>
        <dbReference type="ARBA" id="ARBA00023239"/>
    </source>
</evidence>
<feature type="transmembrane region" description="Helical" evidence="8">
    <location>
        <begin position="291"/>
        <end position="308"/>
    </location>
</feature>
<feature type="region of interest" description="Disordered" evidence="7">
    <location>
        <begin position="434"/>
        <end position="458"/>
    </location>
</feature>
<proteinExistence type="predicted"/>
<dbReference type="Pfam" id="PF22777">
    <property type="entry name" value="VKGC_lumenal_dom"/>
    <property type="match status" value="1"/>
</dbReference>
<dbReference type="InterPro" id="IPR053935">
    <property type="entry name" value="VKGC_lumenal_dom"/>
</dbReference>
<dbReference type="PANTHER" id="PTHR12639">
    <property type="entry name" value="VITAMIN K-DEPENDENT GAMMA-CARBOXYLASE"/>
    <property type="match status" value="1"/>
</dbReference>
<evidence type="ECO:0000256" key="2">
    <source>
        <dbReference type="ARBA" id="ARBA00022692"/>
    </source>
</evidence>
<dbReference type="GO" id="GO:0012505">
    <property type="term" value="C:endomembrane system"/>
    <property type="evidence" value="ECO:0007669"/>
    <property type="project" value="UniProtKB-SubCell"/>
</dbReference>
<feature type="transmembrane region" description="Helical" evidence="8">
    <location>
        <begin position="87"/>
        <end position="103"/>
    </location>
</feature>
<evidence type="ECO:0000256" key="3">
    <source>
        <dbReference type="ARBA" id="ARBA00022989"/>
    </source>
</evidence>
<evidence type="ECO:0000256" key="4">
    <source>
        <dbReference type="ARBA" id="ARBA00023136"/>
    </source>
</evidence>
<accession>A0A1I5E6F2</accession>
<keyword evidence="11" id="KW-1185">Reference proteome</keyword>
<evidence type="ECO:0000313" key="10">
    <source>
        <dbReference type="EMBL" id="SFO07139.1"/>
    </source>
</evidence>
<name>A0A1I5E6F2_9FLAO</name>
<evidence type="ECO:0000256" key="5">
    <source>
        <dbReference type="ARBA" id="ARBA00023157"/>
    </source>
</evidence>
<feature type="domain" description="HTTM-like" evidence="9">
    <location>
        <begin position="6"/>
        <end position="266"/>
    </location>
</feature>
<dbReference type="EMBL" id="FOVI01000019">
    <property type="protein sequence ID" value="SFO07139.1"/>
    <property type="molecule type" value="Genomic_DNA"/>
</dbReference>